<keyword evidence="2" id="KW-0645">Protease</keyword>
<evidence type="ECO:0000313" key="6">
    <source>
        <dbReference type="Proteomes" id="UP001159042"/>
    </source>
</evidence>
<comment type="similarity">
    <text evidence="1 2">Belongs to the peptidase C19 family.</text>
</comment>
<keyword evidence="2" id="KW-0378">Hydrolase</keyword>
<evidence type="ECO:0000256" key="1">
    <source>
        <dbReference type="ARBA" id="ARBA00009085"/>
    </source>
</evidence>
<dbReference type="Pfam" id="PF21246">
    <property type="entry name" value="Usp38-like_N"/>
    <property type="match status" value="1"/>
</dbReference>
<dbReference type="PANTHER" id="PTHR24006:SF908">
    <property type="entry name" value="DEUBIQUITINATING APOPTOTIC INHIBITOR, ISOFORM A"/>
    <property type="match status" value="1"/>
</dbReference>
<keyword evidence="6" id="KW-1185">Reference proteome</keyword>
<dbReference type="PROSITE" id="PS00973">
    <property type="entry name" value="USP_2"/>
    <property type="match status" value="1"/>
</dbReference>
<name>A0AAV8WDT1_9CUCU</name>
<evidence type="ECO:0000256" key="3">
    <source>
        <dbReference type="SAM" id="MobiDB-lite"/>
    </source>
</evidence>
<dbReference type="GO" id="GO:0005829">
    <property type="term" value="C:cytosol"/>
    <property type="evidence" value="ECO:0007669"/>
    <property type="project" value="TreeGrafter"/>
</dbReference>
<dbReference type="InterPro" id="IPR038765">
    <property type="entry name" value="Papain-like_cys_pep_sf"/>
</dbReference>
<dbReference type="Proteomes" id="UP001159042">
    <property type="component" value="Unassembled WGS sequence"/>
</dbReference>
<dbReference type="InterPro" id="IPR028889">
    <property type="entry name" value="USP"/>
</dbReference>
<dbReference type="EC" id="3.4.19.12" evidence="2"/>
<dbReference type="GO" id="GO:0006508">
    <property type="term" value="P:proteolysis"/>
    <property type="evidence" value="ECO:0007669"/>
    <property type="project" value="UniProtKB-KW"/>
</dbReference>
<dbReference type="PROSITE" id="PS50235">
    <property type="entry name" value="USP_3"/>
    <property type="match status" value="1"/>
</dbReference>
<dbReference type="Pfam" id="PF00443">
    <property type="entry name" value="UCH"/>
    <property type="match status" value="2"/>
</dbReference>
<keyword evidence="2" id="KW-0833">Ubl conjugation pathway</keyword>
<dbReference type="AlphaFoldDB" id="A0AAV8WDT1"/>
<dbReference type="InterPro" id="IPR001394">
    <property type="entry name" value="Peptidase_C19_UCH"/>
</dbReference>
<organism evidence="5 6">
    <name type="scientific">Exocentrus adspersus</name>
    <dbReference type="NCBI Taxonomy" id="1586481"/>
    <lineage>
        <taxon>Eukaryota</taxon>
        <taxon>Metazoa</taxon>
        <taxon>Ecdysozoa</taxon>
        <taxon>Arthropoda</taxon>
        <taxon>Hexapoda</taxon>
        <taxon>Insecta</taxon>
        <taxon>Pterygota</taxon>
        <taxon>Neoptera</taxon>
        <taxon>Endopterygota</taxon>
        <taxon>Coleoptera</taxon>
        <taxon>Polyphaga</taxon>
        <taxon>Cucujiformia</taxon>
        <taxon>Chrysomeloidea</taxon>
        <taxon>Cerambycidae</taxon>
        <taxon>Lamiinae</taxon>
        <taxon>Acanthocinini</taxon>
        <taxon>Exocentrus</taxon>
    </lineage>
</organism>
<feature type="region of interest" description="Disordered" evidence="3">
    <location>
        <begin position="602"/>
        <end position="648"/>
    </location>
</feature>
<evidence type="ECO:0000313" key="5">
    <source>
        <dbReference type="EMBL" id="KAJ8924752.1"/>
    </source>
</evidence>
<dbReference type="PANTHER" id="PTHR24006">
    <property type="entry name" value="UBIQUITIN CARBOXYL-TERMINAL HYDROLASE"/>
    <property type="match status" value="1"/>
</dbReference>
<reference evidence="5 6" key="1">
    <citation type="journal article" date="2023" name="Insect Mol. Biol.">
        <title>Genome sequencing provides insights into the evolution of gene families encoding plant cell wall-degrading enzymes in longhorned beetles.</title>
        <authorList>
            <person name="Shin N.R."/>
            <person name="Okamura Y."/>
            <person name="Kirsch R."/>
            <person name="Pauchet Y."/>
        </authorList>
    </citation>
    <scope>NUCLEOTIDE SEQUENCE [LARGE SCALE GENOMIC DNA]</scope>
    <source>
        <strain evidence="5">EAD_L_NR</strain>
    </source>
</reference>
<gene>
    <name evidence="5" type="ORF">NQ315_000905</name>
</gene>
<dbReference type="PROSITE" id="PS00972">
    <property type="entry name" value="USP_1"/>
    <property type="match status" value="1"/>
</dbReference>
<comment type="caution">
    <text evidence="5">The sequence shown here is derived from an EMBL/GenBank/DDBJ whole genome shotgun (WGS) entry which is preliminary data.</text>
</comment>
<feature type="compositionally biased region" description="Polar residues" evidence="3">
    <location>
        <begin position="639"/>
        <end position="648"/>
    </location>
</feature>
<feature type="compositionally biased region" description="Basic and acidic residues" evidence="3">
    <location>
        <begin position="602"/>
        <end position="613"/>
    </location>
</feature>
<feature type="domain" description="USP" evidence="4">
    <location>
        <begin position="306"/>
        <end position="579"/>
    </location>
</feature>
<dbReference type="InterPro" id="IPR050164">
    <property type="entry name" value="Peptidase_C19"/>
</dbReference>
<dbReference type="GO" id="GO:0004843">
    <property type="term" value="F:cysteine-type deubiquitinase activity"/>
    <property type="evidence" value="ECO:0007669"/>
    <property type="project" value="UniProtKB-UniRule"/>
</dbReference>
<keyword evidence="2" id="KW-0788">Thiol protease</keyword>
<dbReference type="GO" id="GO:0016579">
    <property type="term" value="P:protein deubiquitination"/>
    <property type="evidence" value="ECO:0007669"/>
    <property type="project" value="InterPro"/>
</dbReference>
<proteinExistence type="inferred from homology"/>
<evidence type="ECO:0000256" key="2">
    <source>
        <dbReference type="RuleBase" id="RU366025"/>
    </source>
</evidence>
<evidence type="ECO:0000259" key="4">
    <source>
        <dbReference type="PROSITE" id="PS50235"/>
    </source>
</evidence>
<accession>A0AAV8WDT1</accession>
<sequence length="648" mass="73176">MAVKQKVVECVDPSNEARLQIILRALQDISSVQEGLHDKVWAPIVISLGTVPVPTDEASYLKFIEDIKSVQSILAKECSNKKQVFAALKALYDEISNPNKHLSPAMSIVLQLIDEDDIPNAVKYILNTGYPDQKLERALHTLCTWLTKWLWTDNLGPLVLAFIKGLEAEHHYDILMDVTLVNIEALFKLMILPKSRKGVGPVVLYMLSRVQHTPQVFHKIIPLVNVVCQQLYNQKTESSLSYLQMIVELCITLVDHFPEDPSIYEPLTQTLQSYCPDSKCKQNLLSKSWSNSSNAIIPSRYSVGKVGLNNLGNTCYMNSVLQALFMTKRFRNDFSLSPTDILSLSRPPGFLIGHQHDSSEFLGYLLDTLHEQEKNVTTVCANTEGAAAASDVQTVVQQSFGGRTITVSRCDLCATKSERADNFRELQLSFPNNSDNQSVQKLLQYYLQPEKLRGDNQYHCDVCGTLTDGERITRIVEAPPRLILTLKHFRYDPASQQRTKLLQRVELDERFSLGSYEYELYAVVVHCGSSVDSGHYYTFAKDKSDWYKFNDSSVTKASSEDLSKLKSPETPYILFYGRQDFVEPENLPYAVLSNKLQMALTKDESEYDSERRRQPLKVYNKQNRNDEPPPPGCGGGGFSNTSGNMFVC</sequence>
<comment type="catalytic activity">
    <reaction evidence="2">
        <text>Thiol-dependent hydrolysis of ester, thioester, amide, peptide and isopeptide bonds formed by the C-terminal Gly of ubiquitin (a 76-residue protein attached to proteins as an intracellular targeting signal).</text>
        <dbReference type="EC" id="3.4.19.12"/>
    </reaction>
</comment>
<dbReference type="SUPFAM" id="SSF54001">
    <property type="entry name" value="Cysteine proteinases"/>
    <property type="match status" value="1"/>
</dbReference>
<dbReference type="Gene3D" id="3.90.70.10">
    <property type="entry name" value="Cysteine proteinases"/>
    <property type="match status" value="2"/>
</dbReference>
<dbReference type="InterPro" id="IPR018200">
    <property type="entry name" value="USP_CS"/>
</dbReference>
<dbReference type="InterPro" id="IPR049407">
    <property type="entry name" value="Usp38-like_N"/>
</dbReference>
<dbReference type="GO" id="GO:0005634">
    <property type="term" value="C:nucleus"/>
    <property type="evidence" value="ECO:0007669"/>
    <property type="project" value="TreeGrafter"/>
</dbReference>
<protein>
    <recommendedName>
        <fullName evidence="2">Ubiquitin carboxyl-terminal hydrolase</fullName>
        <ecNumber evidence="2">3.4.19.12</ecNumber>
    </recommendedName>
</protein>
<dbReference type="EMBL" id="JANEYG010000002">
    <property type="protein sequence ID" value="KAJ8924752.1"/>
    <property type="molecule type" value="Genomic_DNA"/>
</dbReference>